<feature type="region of interest" description="Disordered" evidence="1">
    <location>
        <begin position="81"/>
        <end position="111"/>
    </location>
</feature>
<dbReference type="EMBL" id="JACEIK010000355">
    <property type="protein sequence ID" value="MCD7455623.1"/>
    <property type="molecule type" value="Genomic_DNA"/>
</dbReference>
<dbReference type="Proteomes" id="UP000823775">
    <property type="component" value="Unassembled WGS sequence"/>
</dbReference>
<keyword evidence="3" id="KW-1185">Reference proteome</keyword>
<protein>
    <submittedName>
        <fullName evidence="2">Uncharacterized protein</fullName>
    </submittedName>
</protein>
<reference evidence="2 3" key="1">
    <citation type="journal article" date="2021" name="BMC Genomics">
        <title>Datura genome reveals duplications of psychoactive alkaloid biosynthetic genes and high mutation rate following tissue culture.</title>
        <authorList>
            <person name="Rajewski A."/>
            <person name="Carter-House D."/>
            <person name="Stajich J."/>
            <person name="Litt A."/>
        </authorList>
    </citation>
    <scope>NUCLEOTIDE SEQUENCE [LARGE SCALE GENOMIC DNA]</scope>
    <source>
        <strain evidence="2">AR-01</strain>
    </source>
</reference>
<feature type="compositionally biased region" description="Basic and acidic residues" evidence="1">
    <location>
        <begin position="102"/>
        <end position="111"/>
    </location>
</feature>
<evidence type="ECO:0000313" key="2">
    <source>
        <dbReference type="EMBL" id="MCD7455623.1"/>
    </source>
</evidence>
<sequence>MSKISRVIKLGDISIPIAKTDDKKADGRTSSDLANLTNYIDGQMRGFSLQRDYGDGRCSVVINLGCNRWNHRTDTMDAAAGPLATGPSWRTSLRRSGTAAADDARQKISLS</sequence>
<accession>A0ABS8S9W4</accession>
<organism evidence="2 3">
    <name type="scientific">Datura stramonium</name>
    <name type="common">Jimsonweed</name>
    <name type="synonym">Common thornapple</name>
    <dbReference type="NCBI Taxonomy" id="4076"/>
    <lineage>
        <taxon>Eukaryota</taxon>
        <taxon>Viridiplantae</taxon>
        <taxon>Streptophyta</taxon>
        <taxon>Embryophyta</taxon>
        <taxon>Tracheophyta</taxon>
        <taxon>Spermatophyta</taxon>
        <taxon>Magnoliopsida</taxon>
        <taxon>eudicotyledons</taxon>
        <taxon>Gunneridae</taxon>
        <taxon>Pentapetalae</taxon>
        <taxon>asterids</taxon>
        <taxon>lamiids</taxon>
        <taxon>Solanales</taxon>
        <taxon>Solanaceae</taxon>
        <taxon>Solanoideae</taxon>
        <taxon>Datureae</taxon>
        <taxon>Datura</taxon>
    </lineage>
</organism>
<gene>
    <name evidence="2" type="ORF">HAX54_028832</name>
</gene>
<proteinExistence type="predicted"/>
<evidence type="ECO:0000256" key="1">
    <source>
        <dbReference type="SAM" id="MobiDB-lite"/>
    </source>
</evidence>
<evidence type="ECO:0000313" key="3">
    <source>
        <dbReference type="Proteomes" id="UP000823775"/>
    </source>
</evidence>
<name>A0ABS8S9W4_DATST</name>
<comment type="caution">
    <text evidence="2">The sequence shown here is derived from an EMBL/GenBank/DDBJ whole genome shotgun (WGS) entry which is preliminary data.</text>
</comment>